<feature type="region of interest" description="Disordered" evidence="1">
    <location>
        <begin position="36"/>
        <end position="69"/>
    </location>
</feature>
<dbReference type="EMBL" id="OD033604">
    <property type="protein sequence ID" value="CAD7420588.1"/>
    <property type="molecule type" value="Genomic_DNA"/>
</dbReference>
<reference evidence="2" key="1">
    <citation type="submission" date="2020-11" db="EMBL/GenBank/DDBJ databases">
        <authorList>
            <person name="Tran Van P."/>
        </authorList>
    </citation>
    <scope>NUCLEOTIDE SEQUENCE</scope>
</reference>
<protein>
    <submittedName>
        <fullName evidence="2">Uncharacterized protein</fullName>
    </submittedName>
</protein>
<feature type="compositionally biased region" description="Polar residues" evidence="1">
    <location>
        <begin position="53"/>
        <end position="69"/>
    </location>
</feature>
<organism evidence="2">
    <name type="scientific">Timema poppense</name>
    <name type="common">Walking stick</name>
    <dbReference type="NCBI Taxonomy" id="170557"/>
    <lineage>
        <taxon>Eukaryota</taxon>
        <taxon>Metazoa</taxon>
        <taxon>Ecdysozoa</taxon>
        <taxon>Arthropoda</taxon>
        <taxon>Hexapoda</taxon>
        <taxon>Insecta</taxon>
        <taxon>Pterygota</taxon>
        <taxon>Neoptera</taxon>
        <taxon>Polyneoptera</taxon>
        <taxon>Phasmatodea</taxon>
        <taxon>Timematodea</taxon>
        <taxon>Timematoidea</taxon>
        <taxon>Timematidae</taxon>
        <taxon>Timema</taxon>
    </lineage>
</organism>
<evidence type="ECO:0000256" key="1">
    <source>
        <dbReference type="SAM" id="MobiDB-lite"/>
    </source>
</evidence>
<name>A0A7R9DTE6_TIMPO</name>
<accession>A0A7R9DTE6</accession>
<sequence>MMERSSLLTVGFHSPFTQMRTSTPVKKAGASVASTVSVEWRETPSPAPATKGEATSRTSSETTFPSGIP</sequence>
<proteinExistence type="predicted"/>
<evidence type="ECO:0000313" key="2">
    <source>
        <dbReference type="EMBL" id="CAD7420588.1"/>
    </source>
</evidence>
<gene>
    <name evidence="2" type="ORF">TPSB3V08_LOCUS14003</name>
</gene>
<dbReference type="AlphaFoldDB" id="A0A7R9DTE6"/>